<dbReference type="PANTHER" id="PTHR10302">
    <property type="entry name" value="SINGLE-STRANDED DNA-BINDING PROTEIN"/>
    <property type="match status" value="1"/>
</dbReference>
<dbReference type="InterPro" id="IPR000424">
    <property type="entry name" value="Primosome_PriB/ssb"/>
</dbReference>
<name>A0A1B1S2S7_9BACL</name>
<feature type="region of interest" description="Disordered" evidence="4">
    <location>
        <begin position="105"/>
        <end position="136"/>
    </location>
</feature>
<dbReference type="Proteomes" id="UP000053354">
    <property type="component" value="Chromosome"/>
</dbReference>
<dbReference type="KEGG" id="pll:I858_010865"/>
<gene>
    <name evidence="5" type="ORF">I858_010865</name>
</gene>
<dbReference type="HAMAP" id="MF_00984">
    <property type="entry name" value="SSB"/>
    <property type="match status" value="1"/>
</dbReference>
<dbReference type="Gene3D" id="2.40.50.140">
    <property type="entry name" value="Nucleic acid-binding proteins"/>
    <property type="match status" value="1"/>
</dbReference>
<organism evidence="5 6">
    <name type="scientific">Planococcus versutus</name>
    <dbReference type="NCBI Taxonomy" id="1302659"/>
    <lineage>
        <taxon>Bacteria</taxon>
        <taxon>Bacillati</taxon>
        <taxon>Bacillota</taxon>
        <taxon>Bacilli</taxon>
        <taxon>Bacillales</taxon>
        <taxon>Caryophanaceae</taxon>
        <taxon>Planococcus</taxon>
    </lineage>
</organism>
<comment type="caution">
    <text evidence="2">Lacks conserved residue(s) required for the propagation of feature annotation.</text>
</comment>
<evidence type="ECO:0000313" key="5">
    <source>
        <dbReference type="EMBL" id="ANU27490.1"/>
    </source>
</evidence>
<dbReference type="EMBL" id="CP016540">
    <property type="protein sequence ID" value="ANU27490.1"/>
    <property type="molecule type" value="Genomic_DNA"/>
</dbReference>
<dbReference type="CDD" id="cd04496">
    <property type="entry name" value="SSB_OBF"/>
    <property type="match status" value="1"/>
</dbReference>
<dbReference type="GO" id="GO:0006260">
    <property type="term" value="P:DNA replication"/>
    <property type="evidence" value="ECO:0007669"/>
    <property type="project" value="InterPro"/>
</dbReference>
<keyword evidence="6" id="KW-1185">Reference proteome</keyword>
<accession>A0A1B1S2S7</accession>
<evidence type="ECO:0000256" key="2">
    <source>
        <dbReference type="HAMAP-Rule" id="MF_00984"/>
    </source>
</evidence>
<dbReference type="InterPro" id="IPR012340">
    <property type="entry name" value="NA-bd_OB-fold"/>
</dbReference>
<dbReference type="PROSITE" id="PS50935">
    <property type="entry name" value="SSB"/>
    <property type="match status" value="1"/>
</dbReference>
<dbReference type="Pfam" id="PF00436">
    <property type="entry name" value="SSB"/>
    <property type="match status" value="1"/>
</dbReference>
<dbReference type="PIRSF" id="PIRSF002070">
    <property type="entry name" value="SSB"/>
    <property type="match status" value="1"/>
</dbReference>
<dbReference type="NCBIfam" id="TIGR00621">
    <property type="entry name" value="ssb"/>
    <property type="match status" value="1"/>
</dbReference>
<dbReference type="SUPFAM" id="SSF50249">
    <property type="entry name" value="Nucleic acid-binding proteins"/>
    <property type="match status" value="1"/>
</dbReference>
<proteinExistence type="inferred from homology"/>
<dbReference type="InterPro" id="IPR011344">
    <property type="entry name" value="ssDNA-bd"/>
</dbReference>
<dbReference type="GO" id="GO:0009295">
    <property type="term" value="C:nucleoid"/>
    <property type="evidence" value="ECO:0007669"/>
    <property type="project" value="TreeGrafter"/>
</dbReference>
<evidence type="ECO:0000256" key="1">
    <source>
        <dbReference type="ARBA" id="ARBA00023125"/>
    </source>
</evidence>
<dbReference type="OrthoDB" id="9809878at2"/>
<dbReference type="AlphaFoldDB" id="A0A1B1S2S7"/>
<protein>
    <recommendedName>
        <fullName evidence="2 3">Single-stranded DNA-binding protein</fullName>
        <shortName evidence="2">SSB</shortName>
    </recommendedName>
</protein>
<dbReference type="STRING" id="1302659.I858_010865"/>
<reference evidence="5" key="1">
    <citation type="submission" date="2016-10" db="EMBL/GenBank/DDBJ databases">
        <authorList>
            <person name="See-Too W.S."/>
        </authorList>
    </citation>
    <scope>NUCLEOTIDE SEQUENCE</scope>
    <source>
        <strain evidence="5">L10.15</strain>
    </source>
</reference>
<evidence type="ECO:0000313" key="6">
    <source>
        <dbReference type="Proteomes" id="UP000053354"/>
    </source>
</evidence>
<sequence>MNQVGIVGRLTKDPTMRVMNEGRVHTSFVVAVSRNYKNQKGETETDFVLCSTWGRPAHNVSKYCVKGSLVAVTGHLQSRSYDKEDGTRMYVTEVLGDQIRFLDKRKAQEEVTPQQEMPQTDADFDFQPPGTERVNA</sequence>
<keyword evidence="1 2" id="KW-0238">DNA-binding</keyword>
<dbReference type="PANTHER" id="PTHR10302:SF27">
    <property type="entry name" value="SINGLE-STRANDED DNA-BINDING PROTEIN"/>
    <property type="match status" value="1"/>
</dbReference>
<evidence type="ECO:0000256" key="3">
    <source>
        <dbReference type="PIRNR" id="PIRNR002070"/>
    </source>
</evidence>
<dbReference type="GO" id="GO:0003697">
    <property type="term" value="F:single-stranded DNA binding"/>
    <property type="evidence" value="ECO:0007669"/>
    <property type="project" value="UniProtKB-UniRule"/>
</dbReference>
<comment type="subunit">
    <text evidence="2">Homotetramer.</text>
</comment>
<dbReference type="RefSeq" id="WP_065524437.1">
    <property type="nucleotide sequence ID" value="NZ_CP016540.2"/>
</dbReference>
<evidence type="ECO:0000256" key="4">
    <source>
        <dbReference type="SAM" id="MobiDB-lite"/>
    </source>
</evidence>